<dbReference type="AlphaFoldDB" id="A0AAV3PME7"/>
<organism evidence="2 3">
    <name type="scientific">Lithospermum erythrorhizon</name>
    <name type="common">Purple gromwell</name>
    <name type="synonym">Lithospermum officinale var. erythrorhizon</name>
    <dbReference type="NCBI Taxonomy" id="34254"/>
    <lineage>
        <taxon>Eukaryota</taxon>
        <taxon>Viridiplantae</taxon>
        <taxon>Streptophyta</taxon>
        <taxon>Embryophyta</taxon>
        <taxon>Tracheophyta</taxon>
        <taxon>Spermatophyta</taxon>
        <taxon>Magnoliopsida</taxon>
        <taxon>eudicotyledons</taxon>
        <taxon>Gunneridae</taxon>
        <taxon>Pentapetalae</taxon>
        <taxon>asterids</taxon>
        <taxon>lamiids</taxon>
        <taxon>Boraginales</taxon>
        <taxon>Boraginaceae</taxon>
        <taxon>Boraginoideae</taxon>
        <taxon>Lithospermeae</taxon>
        <taxon>Lithospermum</taxon>
    </lineage>
</organism>
<sequence length="98" mass="10512">MDYVTSVSYSVLVNGDRTGYIKPSHGLRQGGPLSPYLFIICTEGLISLIRDACLKGTINGIKLGATLEPLSHILFVDDTLLLGEATVEEALSFKAILS</sequence>
<accession>A0AAV3PME7</accession>
<name>A0AAV3PME7_LITER</name>
<dbReference type="PROSITE" id="PS50878">
    <property type="entry name" value="RT_POL"/>
    <property type="match status" value="1"/>
</dbReference>
<dbReference type="EMBL" id="BAABME010017922">
    <property type="protein sequence ID" value="GAA0151896.1"/>
    <property type="molecule type" value="Genomic_DNA"/>
</dbReference>
<reference evidence="2 3" key="1">
    <citation type="submission" date="2024-01" db="EMBL/GenBank/DDBJ databases">
        <title>The complete chloroplast genome sequence of Lithospermum erythrorhizon: insights into the phylogenetic relationship among Boraginaceae species and the maternal lineages of purple gromwells.</title>
        <authorList>
            <person name="Okada T."/>
            <person name="Watanabe K."/>
        </authorList>
    </citation>
    <scope>NUCLEOTIDE SEQUENCE [LARGE SCALE GENOMIC DNA]</scope>
</reference>
<keyword evidence="3" id="KW-1185">Reference proteome</keyword>
<dbReference type="InterPro" id="IPR000477">
    <property type="entry name" value="RT_dom"/>
</dbReference>
<dbReference type="Pfam" id="PF00078">
    <property type="entry name" value="RVT_1"/>
    <property type="match status" value="1"/>
</dbReference>
<feature type="domain" description="Reverse transcriptase" evidence="1">
    <location>
        <begin position="1"/>
        <end position="98"/>
    </location>
</feature>
<evidence type="ECO:0000313" key="2">
    <source>
        <dbReference type="EMBL" id="GAA0151896.1"/>
    </source>
</evidence>
<evidence type="ECO:0000313" key="3">
    <source>
        <dbReference type="Proteomes" id="UP001454036"/>
    </source>
</evidence>
<comment type="caution">
    <text evidence="2">The sequence shown here is derived from an EMBL/GenBank/DDBJ whole genome shotgun (WGS) entry which is preliminary data.</text>
</comment>
<gene>
    <name evidence="2" type="ORF">LIER_37378</name>
</gene>
<protein>
    <recommendedName>
        <fullName evidence="1">Reverse transcriptase domain-containing protein</fullName>
    </recommendedName>
</protein>
<proteinExistence type="predicted"/>
<evidence type="ECO:0000259" key="1">
    <source>
        <dbReference type="PROSITE" id="PS50878"/>
    </source>
</evidence>
<dbReference type="Proteomes" id="UP001454036">
    <property type="component" value="Unassembled WGS sequence"/>
</dbReference>